<feature type="transmembrane region" description="Helical" evidence="5">
    <location>
        <begin position="64"/>
        <end position="83"/>
    </location>
</feature>
<evidence type="ECO:0000259" key="6">
    <source>
        <dbReference type="Pfam" id="PF06271"/>
    </source>
</evidence>
<evidence type="ECO:0000256" key="2">
    <source>
        <dbReference type="ARBA" id="ARBA00022692"/>
    </source>
</evidence>
<evidence type="ECO:0000313" key="7">
    <source>
        <dbReference type="EMBL" id="TDR32934.1"/>
    </source>
</evidence>
<protein>
    <submittedName>
        <fullName evidence="7">Putative RDD family membrane protein YckC</fullName>
    </submittedName>
</protein>
<dbReference type="Pfam" id="PF06271">
    <property type="entry name" value="RDD"/>
    <property type="match status" value="1"/>
</dbReference>
<dbReference type="EMBL" id="SNZF01000025">
    <property type="protein sequence ID" value="TDR32934.1"/>
    <property type="molecule type" value="Genomic_DNA"/>
</dbReference>
<sequence>MSRRVRDRKRLEGYLPPEGVPISFSIASIGARFGAQVLDIALTYGFIILLVYAMVTTGALPIEAMFALVMLCVFLIRVPYYILAELVWNGRTVGKRLVGIRVINAEGRRLTPHQIVARNLMKEVELFTPVTMVFTVDAMSGLGVLLTLVWVLAVLIVPLANRRRQRLGDMVAGTIVVDNPRNVLLPDLALSLPVQGSARPVFDFLPSHLDIYGRFELQTLEKVLRDPVKGEEPPDFGQISRTIIRKIGYADPVRPGQERAFLNAFYRAQREHLETLRLFGNRREDKFHSAPES</sequence>
<comment type="caution">
    <text evidence="7">The sequence shown here is derived from an EMBL/GenBank/DDBJ whole genome shotgun (WGS) entry which is preliminary data.</text>
</comment>
<dbReference type="GO" id="GO:0016020">
    <property type="term" value="C:membrane"/>
    <property type="evidence" value="ECO:0007669"/>
    <property type="project" value="UniProtKB-SubCell"/>
</dbReference>
<gene>
    <name evidence="7" type="ORF">DES43_12564</name>
</gene>
<keyword evidence="3 5" id="KW-1133">Transmembrane helix</keyword>
<dbReference type="PANTHER" id="PTHR38480:SF1">
    <property type="entry name" value="SLR0254 PROTEIN"/>
    <property type="match status" value="1"/>
</dbReference>
<keyword evidence="4 5" id="KW-0472">Membrane</keyword>
<proteinExistence type="predicted"/>
<evidence type="ECO:0000313" key="8">
    <source>
        <dbReference type="Proteomes" id="UP000294958"/>
    </source>
</evidence>
<dbReference type="Proteomes" id="UP000294958">
    <property type="component" value="Unassembled WGS sequence"/>
</dbReference>
<dbReference type="OrthoDB" id="9787732at2"/>
<accession>A0A4R6YBB8</accession>
<feature type="transmembrane region" description="Helical" evidence="5">
    <location>
        <begin position="138"/>
        <end position="160"/>
    </location>
</feature>
<evidence type="ECO:0000256" key="4">
    <source>
        <dbReference type="ARBA" id="ARBA00023136"/>
    </source>
</evidence>
<evidence type="ECO:0000256" key="5">
    <source>
        <dbReference type="SAM" id="Phobius"/>
    </source>
</evidence>
<evidence type="ECO:0000256" key="1">
    <source>
        <dbReference type="ARBA" id="ARBA00004141"/>
    </source>
</evidence>
<dbReference type="AlphaFoldDB" id="A0A4R6YBB8"/>
<evidence type="ECO:0000256" key="3">
    <source>
        <dbReference type="ARBA" id="ARBA00022989"/>
    </source>
</evidence>
<comment type="subcellular location">
    <subcellularLocation>
        <location evidence="1">Membrane</location>
        <topology evidence="1">Multi-pass membrane protein</topology>
    </subcellularLocation>
</comment>
<feature type="transmembrane region" description="Helical" evidence="5">
    <location>
        <begin position="33"/>
        <end position="52"/>
    </location>
</feature>
<keyword evidence="2 5" id="KW-0812">Transmembrane</keyword>
<dbReference type="PANTHER" id="PTHR38480">
    <property type="entry name" value="SLR0254 PROTEIN"/>
    <property type="match status" value="1"/>
</dbReference>
<reference evidence="7 8" key="1">
    <citation type="submission" date="2019-03" db="EMBL/GenBank/DDBJ databases">
        <title>Genomic Encyclopedia of Type Strains, Phase IV (KMG-IV): sequencing the most valuable type-strain genomes for metagenomic binning, comparative biology and taxonomic classification.</title>
        <authorList>
            <person name="Goeker M."/>
        </authorList>
    </citation>
    <scope>NUCLEOTIDE SEQUENCE [LARGE SCALE GENOMIC DNA]</scope>
    <source>
        <strain evidence="7 8">DSM 11603</strain>
    </source>
</reference>
<dbReference type="InterPro" id="IPR010432">
    <property type="entry name" value="RDD"/>
</dbReference>
<keyword evidence="8" id="KW-1185">Reference proteome</keyword>
<organism evidence="7 8">
    <name type="scientific">Aquamicrobium defluvii</name>
    <dbReference type="NCBI Taxonomy" id="69279"/>
    <lineage>
        <taxon>Bacteria</taxon>
        <taxon>Pseudomonadati</taxon>
        <taxon>Pseudomonadota</taxon>
        <taxon>Alphaproteobacteria</taxon>
        <taxon>Hyphomicrobiales</taxon>
        <taxon>Phyllobacteriaceae</taxon>
        <taxon>Aquamicrobium</taxon>
    </lineage>
</organism>
<feature type="domain" description="RDD" evidence="6">
    <location>
        <begin position="27"/>
        <end position="173"/>
    </location>
</feature>
<dbReference type="RefSeq" id="WP_035031235.1">
    <property type="nucleotide sequence ID" value="NZ_KK073903.1"/>
</dbReference>
<name>A0A4R6YBB8_9HYPH</name>